<protein>
    <submittedName>
        <fullName evidence="1">STAS/SEC14 domain-containing protein</fullName>
    </submittedName>
</protein>
<gene>
    <name evidence="1" type="ORF">I5803_07065</name>
</gene>
<proteinExistence type="predicted"/>
<dbReference type="SUPFAM" id="SSF52091">
    <property type="entry name" value="SpoIIaa-like"/>
    <property type="match status" value="1"/>
</dbReference>
<sequence>MGFAVSITRFTQYVQVAVQGPADIKSFVELIERLREDTAFWSDRKVLVDLRGVEGELAPAEQIFLGELVARDLQHIDKIASVVPPERLTRKSESAAQEAGMRLRVFSSRQEALIWLTVTPVVEMQGASDFSQLDSGL</sequence>
<organism evidence="1 2">
    <name type="scientific">Caenimonas aquaedulcis</name>
    <dbReference type="NCBI Taxonomy" id="2793270"/>
    <lineage>
        <taxon>Bacteria</taxon>
        <taxon>Pseudomonadati</taxon>
        <taxon>Pseudomonadota</taxon>
        <taxon>Betaproteobacteria</taxon>
        <taxon>Burkholderiales</taxon>
        <taxon>Comamonadaceae</taxon>
        <taxon>Caenimonas</taxon>
    </lineage>
</organism>
<name>A0A931H3B5_9BURK</name>
<accession>A0A931H3B5</accession>
<evidence type="ECO:0000313" key="2">
    <source>
        <dbReference type="Proteomes" id="UP000651050"/>
    </source>
</evidence>
<evidence type="ECO:0000313" key="1">
    <source>
        <dbReference type="EMBL" id="MBG9387772.1"/>
    </source>
</evidence>
<dbReference type="AlphaFoldDB" id="A0A931H3B5"/>
<comment type="caution">
    <text evidence="1">The sequence shown here is derived from an EMBL/GenBank/DDBJ whole genome shotgun (WGS) entry which is preliminary data.</text>
</comment>
<reference evidence="1" key="1">
    <citation type="submission" date="2020-11" db="EMBL/GenBank/DDBJ databases">
        <title>Bacterial whole genome sequence for Caenimonas sp. DR4.4.</title>
        <authorList>
            <person name="Le V."/>
            <person name="Ko S.-R."/>
            <person name="Ahn C.-Y."/>
            <person name="Oh H.-M."/>
        </authorList>
    </citation>
    <scope>NUCLEOTIDE SEQUENCE</scope>
    <source>
        <strain evidence="1">DR4.4</strain>
    </source>
</reference>
<keyword evidence="2" id="KW-1185">Reference proteome</keyword>
<dbReference type="InterPro" id="IPR021866">
    <property type="entry name" value="SpoIIAA-like"/>
</dbReference>
<dbReference type="InterPro" id="IPR036513">
    <property type="entry name" value="STAS_dom_sf"/>
</dbReference>
<dbReference type="Proteomes" id="UP000651050">
    <property type="component" value="Unassembled WGS sequence"/>
</dbReference>
<dbReference type="RefSeq" id="WP_196985670.1">
    <property type="nucleotide sequence ID" value="NZ_JADWYS010000001.1"/>
</dbReference>
<dbReference type="EMBL" id="JADWYS010000001">
    <property type="protein sequence ID" value="MBG9387772.1"/>
    <property type="molecule type" value="Genomic_DNA"/>
</dbReference>
<dbReference type="Pfam" id="PF11964">
    <property type="entry name" value="SpoIIAA-like"/>
    <property type="match status" value="1"/>
</dbReference>